<reference evidence="3" key="1">
    <citation type="submission" date="2025-08" db="UniProtKB">
        <authorList>
            <consortium name="Ensembl"/>
        </authorList>
    </citation>
    <scope>IDENTIFICATION</scope>
</reference>
<dbReference type="Ensembl" id="ENSOSIT00000004587.1">
    <property type="protein sequence ID" value="ENSOSIP00000004284.1"/>
    <property type="gene ID" value="ENSOSIG00000002906.1"/>
</dbReference>
<dbReference type="AlphaFoldDB" id="A0A8C7WWQ8"/>
<evidence type="ECO:0000313" key="3">
    <source>
        <dbReference type="Ensembl" id="ENSOSIP00000004284.1"/>
    </source>
</evidence>
<reference evidence="3" key="2">
    <citation type="submission" date="2025-09" db="UniProtKB">
        <authorList>
            <consortium name="Ensembl"/>
        </authorList>
    </citation>
    <scope>IDENTIFICATION</scope>
</reference>
<dbReference type="Proteomes" id="UP000694383">
    <property type="component" value="Unplaced"/>
</dbReference>
<dbReference type="GO" id="GO:0005615">
    <property type="term" value="C:extracellular space"/>
    <property type="evidence" value="ECO:0007669"/>
    <property type="project" value="TreeGrafter"/>
</dbReference>
<feature type="signal peptide" evidence="2">
    <location>
        <begin position="1"/>
        <end position="22"/>
    </location>
</feature>
<sequence>MKFLSLTLFHLLQLSWLYSVTGQSVASYTLTVPNGHQWGDWGAQDMCPRGFYAAGFSLKVSGILTLWLKGSCGGSTHLSSIWGEWTAVKMCETGYLASYMLRVQPPQGVTETITVRLETLCITDPFMAWFSNAGDKGSRGIISLSTTSREIRSPSEPESTRVSNSSWAPANATKTLVDGREGEEKTVLRLTSFLIAGEPWRFPGNDAPCVQTVHSRNIDPLAGDADVQPWRAGLLLVAWAPGEGWKTNGDGSSGSDRRSPG</sequence>
<dbReference type="PANTHER" id="PTHR18841:SF0">
    <property type="entry name" value="VITELLINE MEMBRANE OUTER LAYER 1 HOMOLOG A-RELATED"/>
    <property type="match status" value="1"/>
</dbReference>
<organism evidence="3 4">
    <name type="scientific">Oryzias sinensis</name>
    <name type="common">Chinese medaka</name>
    <dbReference type="NCBI Taxonomy" id="183150"/>
    <lineage>
        <taxon>Eukaryota</taxon>
        <taxon>Metazoa</taxon>
        <taxon>Chordata</taxon>
        <taxon>Craniata</taxon>
        <taxon>Vertebrata</taxon>
        <taxon>Euteleostomi</taxon>
        <taxon>Actinopterygii</taxon>
        <taxon>Neopterygii</taxon>
        <taxon>Teleostei</taxon>
        <taxon>Neoteleostei</taxon>
        <taxon>Acanthomorphata</taxon>
        <taxon>Ovalentaria</taxon>
        <taxon>Atherinomorphae</taxon>
        <taxon>Beloniformes</taxon>
        <taxon>Adrianichthyidae</taxon>
        <taxon>Oryziinae</taxon>
        <taxon>Oryzias</taxon>
    </lineage>
</organism>
<protein>
    <recommendedName>
        <fullName evidence="5">Vitelline membrane outer layer 1-like protein</fullName>
    </recommendedName>
</protein>
<feature type="region of interest" description="Disordered" evidence="1">
    <location>
        <begin position="147"/>
        <end position="167"/>
    </location>
</feature>
<evidence type="ECO:0000256" key="2">
    <source>
        <dbReference type="SAM" id="SignalP"/>
    </source>
</evidence>
<name>A0A8C7WWQ8_9TELE</name>
<dbReference type="InterPro" id="IPR036706">
    <property type="entry name" value="VOMI_sf"/>
</dbReference>
<keyword evidence="2" id="KW-0732">Signal</keyword>
<proteinExistence type="predicted"/>
<keyword evidence="4" id="KW-1185">Reference proteome</keyword>
<dbReference type="SUPFAM" id="SSF51092">
    <property type="entry name" value="Vitelline membrane outer protein-I (VMO-I)"/>
    <property type="match status" value="1"/>
</dbReference>
<evidence type="ECO:0000256" key="1">
    <source>
        <dbReference type="SAM" id="MobiDB-lite"/>
    </source>
</evidence>
<dbReference type="Gene3D" id="2.100.10.20">
    <property type="entry name" value="Vitelline membrane outer layer protein I (VOMI)"/>
    <property type="match status" value="1"/>
</dbReference>
<dbReference type="InterPro" id="IPR005515">
    <property type="entry name" value="VOMI"/>
</dbReference>
<feature type="compositionally biased region" description="Basic and acidic residues" evidence="1">
    <location>
        <begin position="149"/>
        <end position="159"/>
    </location>
</feature>
<accession>A0A8C7WWQ8</accession>
<evidence type="ECO:0008006" key="5">
    <source>
        <dbReference type="Google" id="ProtNLM"/>
    </source>
</evidence>
<dbReference type="PANTHER" id="PTHR18841">
    <property type="entry name" value="VITELLINE MEMBRANE OUTER LAYER PROTEIN I-RELATED"/>
    <property type="match status" value="1"/>
</dbReference>
<evidence type="ECO:0000313" key="4">
    <source>
        <dbReference type="Proteomes" id="UP000694383"/>
    </source>
</evidence>
<feature type="chain" id="PRO_5034608116" description="Vitelline membrane outer layer 1-like protein" evidence="2">
    <location>
        <begin position="23"/>
        <end position="261"/>
    </location>
</feature>
<dbReference type="Pfam" id="PF03762">
    <property type="entry name" value="VOMI"/>
    <property type="match status" value="1"/>
</dbReference>